<dbReference type="Proteomes" id="UP001465755">
    <property type="component" value="Unassembled WGS sequence"/>
</dbReference>
<accession>A0AAW1NKW3</accession>
<reference evidence="2 3" key="1">
    <citation type="journal article" date="2024" name="Nat. Commun.">
        <title>Phylogenomics reveals the evolutionary origins of lichenization in chlorophyte algae.</title>
        <authorList>
            <person name="Puginier C."/>
            <person name="Libourel C."/>
            <person name="Otte J."/>
            <person name="Skaloud P."/>
            <person name="Haon M."/>
            <person name="Grisel S."/>
            <person name="Petersen M."/>
            <person name="Berrin J.G."/>
            <person name="Delaux P.M."/>
            <person name="Dal Grande F."/>
            <person name="Keller J."/>
        </authorList>
    </citation>
    <scope>NUCLEOTIDE SEQUENCE [LARGE SCALE GENOMIC DNA]</scope>
    <source>
        <strain evidence="2 3">SAG 2036</strain>
    </source>
</reference>
<feature type="compositionally biased region" description="Low complexity" evidence="1">
    <location>
        <begin position="25"/>
        <end position="40"/>
    </location>
</feature>
<proteinExistence type="predicted"/>
<keyword evidence="3" id="KW-1185">Reference proteome</keyword>
<dbReference type="EMBL" id="JALJOQ010000199">
    <property type="protein sequence ID" value="KAK9789965.1"/>
    <property type="molecule type" value="Genomic_DNA"/>
</dbReference>
<sequence length="77" mass="8731">MTRPHFATELTNQLCSTAQQRLNIQQPSQQSSSHKLSPSKKGVDWLDPLRMMLVNECASQLISRLATVREYKGNTDD</sequence>
<protein>
    <submittedName>
        <fullName evidence="2">Uncharacterized protein</fullName>
    </submittedName>
</protein>
<organism evidence="2 3">
    <name type="scientific">Symbiochloris irregularis</name>
    <dbReference type="NCBI Taxonomy" id="706552"/>
    <lineage>
        <taxon>Eukaryota</taxon>
        <taxon>Viridiplantae</taxon>
        <taxon>Chlorophyta</taxon>
        <taxon>core chlorophytes</taxon>
        <taxon>Trebouxiophyceae</taxon>
        <taxon>Trebouxiales</taxon>
        <taxon>Trebouxiaceae</taxon>
        <taxon>Symbiochloris</taxon>
    </lineage>
</organism>
<gene>
    <name evidence="2" type="ORF">WJX73_008220</name>
</gene>
<dbReference type="AlphaFoldDB" id="A0AAW1NKW3"/>
<feature type="region of interest" description="Disordered" evidence="1">
    <location>
        <begin position="21"/>
        <end position="41"/>
    </location>
</feature>
<evidence type="ECO:0000313" key="3">
    <source>
        <dbReference type="Proteomes" id="UP001465755"/>
    </source>
</evidence>
<name>A0AAW1NKW3_9CHLO</name>
<comment type="caution">
    <text evidence="2">The sequence shown here is derived from an EMBL/GenBank/DDBJ whole genome shotgun (WGS) entry which is preliminary data.</text>
</comment>
<evidence type="ECO:0000256" key="1">
    <source>
        <dbReference type="SAM" id="MobiDB-lite"/>
    </source>
</evidence>
<evidence type="ECO:0000313" key="2">
    <source>
        <dbReference type="EMBL" id="KAK9789965.1"/>
    </source>
</evidence>